<dbReference type="InterPro" id="IPR053154">
    <property type="entry name" value="c-di-AMP_regulator"/>
</dbReference>
<evidence type="ECO:0000256" key="2">
    <source>
        <dbReference type="SAM" id="Phobius"/>
    </source>
</evidence>
<dbReference type="Pfam" id="PF07949">
    <property type="entry name" value="YbbR"/>
    <property type="match status" value="3"/>
</dbReference>
<dbReference type="Proteomes" id="UP000189299">
    <property type="component" value="Unassembled WGS sequence"/>
</dbReference>
<dbReference type="InterPro" id="IPR012505">
    <property type="entry name" value="YbbR"/>
</dbReference>
<reference evidence="3 6" key="2">
    <citation type="submission" date="2020-04" db="EMBL/GenBank/DDBJ databases">
        <authorList>
            <person name="Abaymova A."/>
            <person name="Teymurazov M."/>
            <person name="Tazyna O."/>
            <person name="Chatushin Y."/>
            <person name="Svetoch E."/>
            <person name="Pereligyn V."/>
            <person name="Pohylenko V."/>
            <person name="Platonov M."/>
            <person name="Kartsev N."/>
            <person name="Skryabin Y."/>
            <person name="Sizova A."/>
            <person name="Solomentsev V."/>
            <person name="Kislichkina A."/>
            <person name="Bogun A."/>
        </authorList>
    </citation>
    <scope>NUCLEOTIDE SEQUENCE [LARGE SCALE GENOMIC DNA]</scope>
    <source>
        <strain evidence="3">SCPM-O-B-8398</strain>
        <strain evidence="6">SCPM-O-B-8398 (E28)</strain>
    </source>
</reference>
<dbReference type="EMBL" id="MSTR01000005">
    <property type="protein sequence ID" value="ONN43481.1"/>
    <property type="molecule type" value="Genomic_DNA"/>
</dbReference>
<evidence type="ECO:0000256" key="1">
    <source>
        <dbReference type="SAM" id="MobiDB-lite"/>
    </source>
</evidence>
<feature type="compositionally biased region" description="Low complexity" evidence="1">
    <location>
        <begin position="318"/>
        <end position="341"/>
    </location>
</feature>
<reference evidence="4 5" key="1">
    <citation type="submission" date="2016-12" db="EMBL/GenBank/DDBJ databases">
        <authorList>
            <person name="Song W.-J."/>
            <person name="Kurnit D.M."/>
        </authorList>
    </citation>
    <scope>NUCLEOTIDE SEQUENCE [LARGE SCALE GENOMIC DNA]</scope>
    <source>
        <strain evidence="4 5">CGB1038-1_S1</strain>
    </source>
</reference>
<dbReference type="AlphaFoldDB" id="A0A1V2UJA2"/>
<evidence type="ECO:0008006" key="7">
    <source>
        <dbReference type="Google" id="ProtNLM"/>
    </source>
</evidence>
<feature type="transmembrane region" description="Helical" evidence="2">
    <location>
        <begin position="9"/>
        <end position="27"/>
    </location>
</feature>
<dbReference type="OrthoDB" id="2960905at2"/>
<organism evidence="4 5">
    <name type="scientific">Enterococcus mundtii</name>
    <dbReference type="NCBI Taxonomy" id="53346"/>
    <lineage>
        <taxon>Bacteria</taxon>
        <taxon>Bacillati</taxon>
        <taxon>Bacillota</taxon>
        <taxon>Bacilli</taxon>
        <taxon>Lactobacillales</taxon>
        <taxon>Enterococcaceae</taxon>
        <taxon>Enterococcus</taxon>
    </lineage>
</organism>
<gene>
    <name evidence="4" type="ORF">BTN92_06515</name>
    <name evidence="3" type="ORF">HI921_09935</name>
</gene>
<evidence type="ECO:0000313" key="4">
    <source>
        <dbReference type="EMBL" id="ONN43481.1"/>
    </source>
</evidence>
<dbReference type="EMBL" id="JABCAG010000027">
    <property type="protein sequence ID" value="NMP58773.1"/>
    <property type="molecule type" value="Genomic_DNA"/>
</dbReference>
<keyword evidence="2" id="KW-1133">Transmembrane helix</keyword>
<keyword evidence="2" id="KW-0812">Transmembrane</keyword>
<dbReference type="STRING" id="53346.A5802_001263"/>
<evidence type="ECO:0000313" key="3">
    <source>
        <dbReference type="EMBL" id="NMP58773.1"/>
    </source>
</evidence>
<evidence type="ECO:0000313" key="5">
    <source>
        <dbReference type="Proteomes" id="UP000189299"/>
    </source>
</evidence>
<dbReference type="Gene3D" id="2.170.120.40">
    <property type="entry name" value="YbbR-like domain"/>
    <property type="match status" value="2"/>
</dbReference>
<protein>
    <recommendedName>
        <fullName evidence="7">YbbR-like protein</fullName>
    </recommendedName>
</protein>
<dbReference type="PANTHER" id="PTHR37804:SF1">
    <property type="entry name" value="CDAA REGULATORY PROTEIN CDAR"/>
    <property type="match status" value="1"/>
</dbReference>
<feature type="compositionally biased region" description="Low complexity" evidence="1">
    <location>
        <begin position="348"/>
        <end position="391"/>
    </location>
</feature>
<feature type="region of interest" description="Disordered" evidence="1">
    <location>
        <begin position="318"/>
        <end position="391"/>
    </location>
</feature>
<proteinExistence type="predicted"/>
<sequence>MISKERRKSILYAFVALLFSIVLYFNANGQSVQDTLSGNEAYTQNVSDVSVQLLYDTDQYYIHGYESTVTAKLSSANRVQLNAEAIEDTRMFRVTADLTGLGEGTHEVPLKIRNLSSAVKAKLEPDTITVTIEKKVTKEFEVTPLLTTESTPAGFELNDLELSPKKVTVTTGDQTLEEIQQVVARIEPAMITDDGVDTRVTVQALNSAGEPLSIVSDPVQVTAKATVTKPTKTIRLYGTAQGTPADNVESYDFSFSDIEAEVTGSESQLAQLGNSITIPIDISGIVHRTTRNIDIPVESGLSITPPSIDVEITPVLKTSTENTSRSNSGNSGNSGGSTTSGAVSTPANSSSSTTRQSEETQSTSSEGSNESSSETTQSSSQPNSQEDSSEN</sequence>
<keyword evidence="2" id="KW-0472">Membrane</keyword>
<accession>A0A1V2UJA2</accession>
<comment type="caution">
    <text evidence="4">The sequence shown here is derived from an EMBL/GenBank/DDBJ whole genome shotgun (WGS) entry which is preliminary data.</text>
</comment>
<dbReference type="PANTHER" id="PTHR37804">
    <property type="entry name" value="CDAA REGULATORY PROTEIN CDAR"/>
    <property type="match status" value="1"/>
</dbReference>
<dbReference type="RefSeq" id="WP_077151454.1">
    <property type="nucleotide sequence ID" value="NZ_CABMMO010000005.1"/>
</dbReference>
<evidence type="ECO:0000313" key="6">
    <source>
        <dbReference type="Proteomes" id="UP000557857"/>
    </source>
</evidence>
<dbReference type="Proteomes" id="UP000557857">
    <property type="component" value="Unassembled WGS sequence"/>
</dbReference>
<dbReference type="Gene3D" id="2.170.120.30">
    <property type="match status" value="1"/>
</dbReference>
<name>A0A1V2UJA2_ENTMU</name>